<proteinExistence type="predicted"/>
<sequence length="144" mass="17242">MCGFDEEAKSYKDHSVIELIKTLNNWPQMNYYITLCKFVLMPWRYSTGYVLFVINHANKFVYVFNFTPTLEWCKDIPLKIFWEAILLISKKYKDVYGVERIGWSHDIYMWRHSIRPNAPIDLKGLNTGHFALHIMEWWDNGLKA</sequence>
<dbReference type="EMBL" id="CM000782">
    <property type="protein sequence ID" value="AQK81179.1"/>
    <property type="molecule type" value="Genomic_DNA"/>
</dbReference>
<dbReference type="AlphaFoldDB" id="A0A1D6LNR6"/>
<protein>
    <submittedName>
        <fullName evidence="1">Uncharacterized protein</fullName>
    </submittedName>
</protein>
<name>A0A1D6LNR6_MAIZE</name>
<reference evidence="1" key="1">
    <citation type="submission" date="2015-12" db="EMBL/GenBank/DDBJ databases">
        <title>Update maize B73 reference genome by single molecule sequencing technologies.</title>
        <authorList>
            <consortium name="Maize Genome Sequencing Project"/>
            <person name="Ware D."/>
        </authorList>
    </citation>
    <scope>NUCLEOTIDE SEQUENCE</scope>
    <source>
        <tissue evidence="1">Seedling</tissue>
    </source>
</reference>
<dbReference type="InParanoid" id="A0A1D6LNR6"/>
<evidence type="ECO:0000313" key="1">
    <source>
        <dbReference type="EMBL" id="AQK81179.1"/>
    </source>
</evidence>
<accession>A0A1D6LNR6</accession>
<organism evidence="1">
    <name type="scientific">Zea mays</name>
    <name type="common">Maize</name>
    <dbReference type="NCBI Taxonomy" id="4577"/>
    <lineage>
        <taxon>Eukaryota</taxon>
        <taxon>Viridiplantae</taxon>
        <taxon>Streptophyta</taxon>
        <taxon>Embryophyta</taxon>
        <taxon>Tracheophyta</taxon>
        <taxon>Spermatophyta</taxon>
        <taxon>Magnoliopsida</taxon>
        <taxon>Liliopsida</taxon>
        <taxon>Poales</taxon>
        <taxon>Poaceae</taxon>
        <taxon>PACMAD clade</taxon>
        <taxon>Panicoideae</taxon>
        <taxon>Andropogonodae</taxon>
        <taxon>Andropogoneae</taxon>
        <taxon>Tripsacinae</taxon>
        <taxon>Zea</taxon>
    </lineage>
</organism>
<gene>
    <name evidence="1" type="ORF">ZEAMMB73_Zm00001d036497</name>
</gene>